<accession>A0A0F0L810</accession>
<name>A0A0F0L810_9MICO</name>
<evidence type="ECO:0000313" key="1">
    <source>
        <dbReference type="EMBL" id="KJL28824.1"/>
    </source>
</evidence>
<dbReference type="OrthoDB" id="4955170at2"/>
<protein>
    <submittedName>
        <fullName evidence="1">Uncharacterized protein</fullName>
    </submittedName>
</protein>
<dbReference type="RefSeq" id="WP_045279648.1">
    <property type="nucleotide sequence ID" value="NZ_JYIW01000025.1"/>
</dbReference>
<gene>
    <name evidence="1" type="ORF">RS83_02305</name>
</gene>
<comment type="caution">
    <text evidence="1">The sequence shown here is derived from an EMBL/GenBank/DDBJ whole genome shotgun (WGS) entry which is preliminary data.</text>
</comment>
<evidence type="ECO:0000313" key="2">
    <source>
        <dbReference type="Proteomes" id="UP000033640"/>
    </source>
</evidence>
<proteinExistence type="predicted"/>
<sequence>MATTRIKEELQASGRVGPAAFKMMTDVFESLITKFSALRARETAEDLRNGFFLDKGTGYVLAIGAAADDDAAARITYRWGTRWLVDKSRHLPFGALRNRLEKRLERSALFAPSRVAHHWFLADGDDESYLFTTSQLVAIADAADIELHPWGNGNLRIGKAGELEQLIQSLLECAGRLHAAEITVICGNRFPLMLQLGDASESMVDANSDTLTNSAADSDSAFVTAEMIRIDRLADDIFPQLTDEEVSIFRYWGDVPRLIDELNRSRSGVYKAMDAARRHLVELAGGGEEGRQVMLAVMKPILDRSASVPSTQDEREDTRAI</sequence>
<organism evidence="1 2">
    <name type="scientific">Microbacterium oxydans</name>
    <dbReference type="NCBI Taxonomy" id="82380"/>
    <lineage>
        <taxon>Bacteria</taxon>
        <taxon>Bacillati</taxon>
        <taxon>Actinomycetota</taxon>
        <taxon>Actinomycetes</taxon>
        <taxon>Micrococcales</taxon>
        <taxon>Microbacteriaceae</taxon>
        <taxon>Microbacterium</taxon>
    </lineage>
</organism>
<dbReference type="PATRIC" id="fig|82380.11.peg.2342"/>
<dbReference type="EMBL" id="JYIW01000025">
    <property type="protein sequence ID" value="KJL28824.1"/>
    <property type="molecule type" value="Genomic_DNA"/>
</dbReference>
<dbReference type="Proteomes" id="UP000033640">
    <property type="component" value="Unassembled WGS sequence"/>
</dbReference>
<dbReference type="AlphaFoldDB" id="A0A0F0L810"/>
<reference evidence="1 2" key="1">
    <citation type="submission" date="2015-02" db="EMBL/GenBank/DDBJ databases">
        <title>Draft genome sequences of ten Microbacterium spp. with emphasis on heavy metal contaminated environments.</title>
        <authorList>
            <person name="Corretto E."/>
        </authorList>
    </citation>
    <scope>NUCLEOTIDE SEQUENCE [LARGE SCALE GENOMIC DNA]</scope>
    <source>
        <strain evidence="1 2">BEL4b</strain>
    </source>
</reference>